<feature type="signal peptide" evidence="4">
    <location>
        <begin position="1"/>
        <end position="26"/>
    </location>
</feature>
<dbReference type="PANTHER" id="PTHR43248:SF29">
    <property type="entry name" value="TRIPEPTIDYL AMINOPEPTIDASE"/>
    <property type="match status" value="1"/>
</dbReference>
<dbReference type="Proteomes" id="UP001165092">
    <property type="component" value="Unassembled WGS sequence"/>
</dbReference>
<dbReference type="EMBL" id="BSQG01000004">
    <property type="protein sequence ID" value="GLU48361.1"/>
    <property type="molecule type" value="Genomic_DNA"/>
</dbReference>
<dbReference type="RefSeq" id="WP_285759849.1">
    <property type="nucleotide sequence ID" value="NZ_BSQG01000004.1"/>
</dbReference>
<evidence type="ECO:0000256" key="3">
    <source>
        <dbReference type="ARBA" id="ARBA00022801"/>
    </source>
</evidence>
<evidence type="ECO:0000313" key="8">
    <source>
        <dbReference type="Proteomes" id="UP001165092"/>
    </source>
</evidence>
<accession>A0A9W6UH20</accession>
<evidence type="ECO:0000256" key="1">
    <source>
        <dbReference type="ARBA" id="ARBA00010088"/>
    </source>
</evidence>
<dbReference type="PANTHER" id="PTHR43248">
    <property type="entry name" value="2-SUCCINYL-6-HYDROXY-2,4-CYCLOHEXADIENE-1-CARBOXYLATE SYNTHASE"/>
    <property type="match status" value="1"/>
</dbReference>
<evidence type="ECO:0000256" key="4">
    <source>
        <dbReference type="SAM" id="SignalP"/>
    </source>
</evidence>
<evidence type="ECO:0000256" key="2">
    <source>
        <dbReference type="ARBA" id="ARBA00022729"/>
    </source>
</evidence>
<name>A0A9W6UH20_9ACTN</name>
<dbReference type="InterPro" id="IPR013595">
    <property type="entry name" value="Pept_S33_TAP-like_C"/>
</dbReference>
<dbReference type="InterPro" id="IPR000073">
    <property type="entry name" value="AB_hydrolase_1"/>
</dbReference>
<dbReference type="Pfam" id="PF08386">
    <property type="entry name" value="Abhydrolase_4"/>
    <property type="match status" value="1"/>
</dbReference>
<feature type="domain" description="AB hydrolase-1" evidence="5">
    <location>
        <begin position="83"/>
        <end position="241"/>
    </location>
</feature>
<evidence type="ECO:0000259" key="6">
    <source>
        <dbReference type="Pfam" id="PF08386"/>
    </source>
</evidence>
<feature type="chain" id="PRO_5040890518" evidence="4">
    <location>
        <begin position="27"/>
        <end position="485"/>
    </location>
</feature>
<organism evidence="7 8">
    <name type="scientific">Nocardiopsis ansamitocini</name>
    <dbReference type="NCBI Taxonomy" id="1670832"/>
    <lineage>
        <taxon>Bacteria</taxon>
        <taxon>Bacillati</taxon>
        <taxon>Actinomycetota</taxon>
        <taxon>Actinomycetes</taxon>
        <taxon>Streptosporangiales</taxon>
        <taxon>Nocardiopsidaceae</taxon>
        <taxon>Nocardiopsis</taxon>
    </lineage>
</organism>
<dbReference type="Gene3D" id="3.40.50.1820">
    <property type="entry name" value="alpha/beta hydrolase"/>
    <property type="match status" value="1"/>
</dbReference>
<keyword evidence="8" id="KW-1185">Reference proteome</keyword>
<feature type="domain" description="Peptidase S33 tripeptidyl aminopeptidase-like C-terminal" evidence="6">
    <location>
        <begin position="389"/>
        <end position="471"/>
    </location>
</feature>
<dbReference type="GO" id="GO:0016787">
    <property type="term" value="F:hydrolase activity"/>
    <property type="evidence" value="ECO:0007669"/>
    <property type="project" value="UniProtKB-KW"/>
</dbReference>
<proteinExistence type="inferred from homology"/>
<keyword evidence="2 4" id="KW-0732">Signal</keyword>
<dbReference type="InterPro" id="IPR051601">
    <property type="entry name" value="Serine_prot/Carboxylest_S33"/>
</dbReference>
<protein>
    <submittedName>
        <fullName evidence="7">Peptidase</fullName>
    </submittedName>
</protein>
<comment type="caution">
    <text evidence="7">The sequence shown here is derived from an EMBL/GenBank/DDBJ whole genome shotgun (WGS) entry which is preliminary data.</text>
</comment>
<sequence>MLFARSAALTAVSGLLLTAAAVPASAAPDLEWRLCSDTARGWDEDDDRTLCASVPVPLDHEDPDGRTIEIAVARVPAAEENAYPVLFNPGGPGMQGVTMPQRILGSSAADLGLRHDLIGFDTRGVGYSSALECDYEMTEPDPGLDAEGRDRHVAEEQSRMNTACHANDPELVASLTVENAARDMELIREALGEETIGYYGVSWGTLLGATYRSLHDDRIEAMLLDSVVSPDSSLTHLEAGQVEAGEAVFHRFTAWMAHHHDVYGHGSDAARLREDVLALRDALTEHPRTGPDGTVADGNTVTMLLATPEREWPANARALGMLLDGGVPEWGFSQRQAPDTGWDAETYGFTAFAQVALFCNDSDSPRDFDEVWRNRTERAERYPAVGAMGFYEHLCVGWPEEGEGPDLRQGQSPLQLVGHSKEMVTPHAWAEDMRDVIGGEVMTVDDDGHGTLSDLDCATAAVDFFATGRTTTDTCPGPPMPTPEG</sequence>
<dbReference type="SUPFAM" id="SSF53474">
    <property type="entry name" value="alpha/beta-Hydrolases"/>
    <property type="match status" value="1"/>
</dbReference>
<dbReference type="AlphaFoldDB" id="A0A9W6UH20"/>
<reference evidence="7" key="1">
    <citation type="submission" date="2023-02" db="EMBL/GenBank/DDBJ databases">
        <title>Nocardiopsis ansamitocini NBRC 112285.</title>
        <authorList>
            <person name="Ichikawa N."/>
            <person name="Sato H."/>
            <person name="Tonouchi N."/>
        </authorList>
    </citation>
    <scope>NUCLEOTIDE SEQUENCE</scope>
    <source>
        <strain evidence="7">NBRC 112285</strain>
    </source>
</reference>
<evidence type="ECO:0000313" key="7">
    <source>
        <dbReference type="EMBL" id="GLU48361.1"/>
    </source>
</evidence>
<dbReference type="Pfam" id="PF00561">
    <property type="entry name" value="Abhydrolase_1"/>
    <property type="match status" value="1"/>
</dbReference>
<comment type="similarity">
    <text evidence="1">Belongs to the peptidase S33 family.</text>
</comment>
<gene>
    <name evidence="7" type="ORF">Nans01_27120</name>
</gene>
<dbReference type="InterPro" id="IPR029058">
    <property type="entry name" value="AB_hydrolase_fold"/>
</dbReference>
<evidence type="ECO:0000259" key="5">
    <source>
        <dbReference type="Pfam" id="PF00561"/>
    </source>
</evidence>
<keyword evidence="3" id="KW-0378">Hydrolase</keyword>